<dbReference type="InterPro" id="IPR001296">
    <property type="entry name" value="Glyco_trans_1"/>
</dbReference>
<dbReference type="STRING" id="641491.DND132_0202"/>
<evidence type="ECO:0000313" key="4">
    <source>
        <dbReference type="EMBL" id="EGB13419.1"/>
    </source>
</evidence>
<dbReference type="Gene3D" id="3.40.50.2000">
    <property type="entry name" value="Glycogen Phosphorylase B"/>
    <property type="match status" value="2"/>
</dbReference>
<dbReference type="AlphaFoldDB" id="F0JDX9"/>
<dbReference type="EMBL" id="CP003220">
    <property type="protein sequence ID" value="EGB13419.1"/>
    <property type="molecule type" value="Genomic_DNA"/>
</dbReference>
<gene>
    <name evidence="4" type="ORF">DND132_0202</name>
</gene>
<dbReference type="GO" id="GO:0009103">
    <property type="term" value="P:lipopolysaccharide biosynthetic process"/>
    <property type="evidence" value="ECO:0007669"/>
    <property type="project" value="TreeGrafter"/>
</dbReference>
<dbReference type="Pfam" id="PF13439">
    <property type="entry name" value="Glyco_transf_4"/>
    <property type="match status" value="1"/>
</dbReference>
<keyword evidence="5" id="KW-1185">Reference proteome</keyword>
<evidence type="ECO:0000313" key="5">
    <source>
        <dbReference type="Proteomes" id="UP000007845"/>
    </source>
</evidence>
<protein>
    <submittedName>
        <fullName evidence="4">Glycosyl transferase group 1</fullName>
    </submittedName>
</protein>
<feature type="domain" description="Glycosyltransferase subfamily 4-like N-terminal" evidence="3">
    <location>
        <begin position="75"/>
        <end position="189"/>
    </location>
</feature>
<organism evidence="4 5">
    <name type="scientific">Pseudodesulfovibrio mercurii</name>
    <dbReference type="NCBI Taxonomy" id="641491"/>
    <lineage>
        <taxon>Bacteria</taxon>
        <taxon>Pseudomonadati</taxon>
        <taxon>Thermodesulfobacteriota</taxon>
        <taxon>Desulfovibrionia</taxon>
        <taxon>Desulfovibrionales</taxon>
        <taxon>Desulfovibrionaceae</taxon>
    </lineage>
</organism>
<name>F0JDX9_9BACT</name>
<evidence type="ECO:0000259" key="3">
    <source>
        <dbReference type="Pfam" id="PF13439"/>
    </source>
</evidence>
<evidence type="ECO:0000256" key="1">
    <source>
        <dbReference type="ARBA" id="ARBA00022679"/>
    </source>
</evidence>
<dbReference type="HOGENOM" id="CLU_009583_27_6_7"/>
<keyword evidence="1 4" id="KW-0808">Transferase</keyword>
<sequence length="380" mass="42565">MSVKKIRVIVNAIPLMNVKTGIGRYVESLYSTMERQYSDLFEFRYFDGVGAASSLPSGARDLDHWSSKAALFWKLPPSLSFLIRLALHHVRERRLLSLSRKFDVYHETAMFPFRVQDGVATLLTVHDLSLERYPQFHPAERVRYFNRFFGKRLRLADAFVSVSDFTRHELLSAHDLDSRTVAVTPLACDKDLFHHRQGEEVEAVKRELGIRGDYFLSVGTNDPRKNLPLIFEAVHGSPDTQMVIAGWSGWGGKLPGGVRDVGYVSDQTLACLYSGATALVYPSLYEGFGLPVLEAMSCGCPVVLTREASLPEVAGEAGCYLSGPRAVEELVSIMERLGTDEAFRREKSAASLERAELFSWERTALLTKEAILAAYRAKHP</sequence>
<dbReference type="SMR" id="F0JDX9"/>
<dbReference type="InterPro" id="IPR028098">
    <property type="entry name" value="Glyco_trans_4-like_N"/>
</dbReference>
<accession>F0JDX9</accession>
<dbReference type="Proteomes" id="UP000007845">
    <property type="component" value="Chromosome"/>
</dbReference>
<proteinExistence type="predicted"/>
<dbReference type="SUPFAM" id="SSF53756">
    <property type="entry name" value="UDP-Glycosyltransferase/glycogen phosphorylase"/>
    <property type="match status" value="1"/>
</dbReference>
<feature type="domain" description="Glycosyl transferase family 1" evidence="2">
    <location>
        <begin position="212"/>
        <end position="346"/>
    </location>
</feature>
<dbReference type="GO" id="GO:0016757">
    <property type="term" value="F:glycosyltransferase activity"/>
    <property type="evidence" value="ECO:0007669"/>
    <property type="project" value="InterPro"/>
</dbReference>
<dbReference type="PANTHER" id="PTHR46401">
    <property type="entry name" value="GLYCOSYLTRANSFERASE WBBK-RELATED"/>
    <property type="match status" value="1"/>
</dbReference>
<dbReference type="KEGG" id="ddn:DND132_0202"/>
<dbReference type="eggNOG" id="COG0438">
    <property type="taxonomic scope" value="Bacteria"/>
</dbReference>
<dbReference type="CDD" id="cd03809">
    <property type="entry name" value="GT4_MtfB-like"/>
    <property type="match status" value="1"/>
</dbReference>
<dbReference type="Pfam" id="PF00534">
    <property type="entry name" value="Glycos_transf_1"/>
    <property type="match status" value="1"/>
</dbReference>
<reference evidence="4 5" key="1">
    <citation type="journal article" date="2011" name="J. Bacteriol.">
        <title>Genome sequence of the mercury-methylating strain Desulfovibrio desulfuricans ND132.</title>
        <authorList>
            <person name="Brown S.D."/>
            <person name="Gilmour C.C."/>
            <person name="Kucken A.M."/>
            <person name="Wall J.D."/>
            <person name="Elias D.A."/>
            <person name="Brandt C.C."/>
            <person name="Podar M."/>
            <person name="Chertkov O."/>
            <person name="Held B."/>
            <person name="Bruce D.C."/>
            <person name="Detter J.C."/>
            <person name="Tapia R."/>
            <person name="Han C.S."/>
            <person name="Goodwin L.A."/>
            <person name="Cheng J.F."/>
            <person name="Pitluck S."/>
            <person name="Woyke T."/>
            <person name="Mikhailova N."/>
            <person name="Ivanova N.N."/>
            <person name="Han J."/>
            <person name="Lucas S."/>
            <person name="Lapidus A.L."/>
            <person name="Land M.L."/>
            <person name="Hauser L.J."/>
            <person name="Palumbo A.V."/>
        </authorList>
    </citation>
    <scope>NUCLEOTIDE SEQUENCE [LARGE SCALE GENOMIC DNA]</scope>
    <source>
        <strain evidence="4 5">ND132</strain>
    </source>
</reference>
<evidence type="ECO:0000259" key="2">
    <source>
        <dbReference type="Pfam" id="PF00534"/>
    </source>
</evidence>
<dbReference type="PANTHER" id="PTHR46401:SF2">
    <property type="entry name" value="GLYCOSYLTRANSFERASE WBBK-RELATED"/>
    <property type="match status" value="1"/>
</dbReference>